<feature type="transmembrane region" description="Helical" evidence="1">
    <location>
        <begin position="72"/>
        <end position="89"/>
    </location>
</feature>
<keyword evidence="1" id="KW-0812">Transmembrane</keyword>
<sequence>MTLSAACRYGRHHADGGGLHGLRLRRPRRPRKLQLRGPRELQSSTGSARLARGCGQQWPLMAAATGSSRRDTIDACVCVVGAIAMAAFLVRPDAALYPAFIAAHFYILVVLVS</sequence>
<proteinExistence type="predicted"/>
<accession>A0AAV7XT10</accession>
<evidence type="ECO:0000256" key="1">
    <source>
        <dbReference type="SAM" id="Phobius"/>
    </source>
</evidence>
<dbReference type="Proteomes" id="UP001075354">
    <property type="component" value="Chromosome 3"/>
</dbReference>
<gene>
    <name evidence="2" type="ORF">ONE63_006320</name>
</gene>
<name>A0AAV7XT10_9NEOP</name>
<reference evidence="2" key="1">
    <citation type="submission" date="2022-12" db="EMBL/GenBank/DDBJ databases">
        <title>Chromosome-level genome assembly of the bean flower thrips Megalurothrips usitatus.</title>
        <authorList>
            <person name="Ma L."/>
            <person name="Liu Q."/>
            <person name="Li H."/>
            <person name="Cai W."/>
        </authorList>
    </citation>
    <scope>NUCLEOTIDE SEQUENCE</scope>
    <source>
        <strain evidence="2">Cailab_2022a</strain>
    </source>
</reference>
<keyword evidence="1" id="KW-1133">Transmembrane helix</keyword>
<protein>
    <submittedName>
        <fullName evidence="2">Uncharacterized protein</fullName>
    </submittedName>
</protein>
<evidence type="ECO:0000313" key="2">
    <source>
        <dbReference type="EMBL" id="KAJ1529548.1"/>
    </source>
</evidence>
<keyword evidence="3" id="KW-1185">Reference proteome</keyword>
<keyword evidence="1" id="KW-0472">Membrane</keyword>
<dbReference type="AlphaFoldDB" id="A0AAV7XT10"/>
<feature type="transmembrane region" description="Helical" evidence="1">
    <location>
        <begin position="95"/>
        <end position="112"/>
    </location>
</feature>
<comment type="caution">
    <text evidence="2">The sequence shown here is derived from an EMBL/GenBank/DDBJ whole genome shotgun (WGS) entry which is preliminary data.</text>
</comment>
<evidence type="ECO:0000313" key="3">
    <source>
        <dbReference type="Proteomes" id="UP001075354"/>
    </source>
</evidence>
<organism evidence="2 3">
    <name type="scientific">Megalurothrips usitatus</name>
    <name type="common">bean blossom thrips</name>
    <dbReference type="NCBI Taxonomy" id="439358"/>
    <lineage>
        <taxon>Eukaryota</taxon>
        <taxon>Metazoa</taxon>
        <taxon>Ecdysozoa</taxon>
        <taxon>Arthropoda</taxon>
        <taxon>Hexapoda</taxon>
        <taxon>Insecta</taxon>
        <taxon>Pterygota</taxon>
        <taxon>Neoptera</taxon>
        <taxon>Paraneoptera</taxon>
        <taxon>Thysanoptera</taxon>
        <taxon>Terebrantia</taxon>
        <taxon>Thripoidea</taxon>
        <taxon>Thripidae</taxon>
        <taxon>Megalurothrips</taxon>
    </lineage>
</organism>
<dbReference type="EMBL" id="JAPTSV010000003">
    <property type="protein sequence ID" value="KAJ1529548.1"/>
    <property type="molecule type" value="Genomic_DNA"/>
</dbReference>